<organism evidence="1 2">
    <name type="scientific">Tenacibaculum vairaonense</name>
    <dbReference type="NCBI Taxonomy" id="3137860"/>
    <lineage>
        <taxon>Bacteria</taxon>
        <taxon>Pseudomonadati</taxon>
        <taxon>Bacteroidota</taxon>
        <taxon>Flavobacteriia</taxon>
        <taxon>Flavobacteriales</taxon>
        <taxon>Flavobacteriaceae</taxon>
        <taxon>Tenacibaculum</taxon>
    </lineage>
</organism>
<gene>
    <name evidence="1" type="ORF">T190115A13A_40197</name>
</gene>
<name>A0ABM9PPJ4_9FLAO</name>
<proteinExistence type="predicted"/>
<dbReference type="Gene3D" id="1.10.260.40">
    <property type="entry name" value="lambda repressor-like DNA-binding domains"/>
    <property type="match status" value="1"/>
</dbReference>
<evidence type="ECO:0000313" key="2">
    <source>
        <dbReference type="Proteomes" id="UP001497602"/>
    </source>
</evidence>
<evidence type="ECO:0000313" key="1">
    <source>
        <dbReference type="EMBL" id="CAL2107675.1"/>
    </source>
</evidence>
<keyword evidence="2" id="KW-1185">Reference proteome</keyword>
<sequence length="155" mass="18142">MAKDISERIEMIMKHFKENRNTFSKKIGLTNNVTIGRIINEDRKPSFDILNKIAISYPEVDCNWLLTGKGKLIKEEKNVIVNSSTNDLNVIETLEFLLKHNETFLKDKSFRNYIKMNMEYLLIDEERDKKKKAIEELSKIASEKAKRENNNTTNS</sequence>
<dbReference type="InterPro" id="IPR010982">
    <property type="entry name" value="Lambda_DNA-bd_dom_sf"/>
</dbReference>
<protein>
    <recommendedName>
        <fullName evidence="3">HTH cro/C1-type domain-containing protein</fullName>
    </recommendedName>
</protein>
<dbReference type="Proteomes" id="UP001497602">
    <property type="component" value="Unassembled WGS sequence"/>
</dbReference>
<comment type="caution">
    <text evidence="1">The sequence shown here is derived from an EMBL/GenBank/DDBJ whole genome shotgun (WGS) entry which is preliminary data.</text>
</comment>
<reference evidence="1 2" key="1">
    <citation type="submission" date="2024-05" db="EMBL/GenBank/DDBJ databases">
        <authorList>
            <person name="Duchaud E."/>
        </authorList>
    </citation>
    <scope>NUCLEOTIDE SEQUENCE [LARGE SCALE GENOMIC DNA]</scope>
    <source>
        <strain evidence="1">Ena-SAMPLE-TAB-13-05-2024-13:56:06:370-140305</strain>
    </source>
</reference>
<dbReference type="EMBL" id="CAXJRC010000041">
    <property type="protein sequence ID" value="CAL2107675.1"/>
    <property type="molecule type" value="Genomic_DNA"/>
</dbReference>
<dbReference type="RefSeq" id="WP_348739271.1">
    <property type="nucleotide sequence ID" value="NZ_CAXJRC010000041.1"/>
</dbReference>
<accession>A0ABM9PPJ4</accession>
<evidence type="ECO:0008006" key="3">
    <source>
        <dbReference type="Google" id="ProtNLM"/>
    </source>
</evidence>